<accession>A5G1P8</accession>
<dbReference type="KEGG" id="acr:Acry_2589"/>
<sequence length="101" mass="11874">MHASSWLKNRFARSGRRKKTGPVRQIFIYMRKLQYISLAHEIEKSRFLNLGASSRRIITIGTISTEMTFSTKFLVVFLKIIFYHYILDHIVIFLIHSAIIS</sequence>
<evidence type="ECO:0000256" key="1">
    <source>
        <dbReference type="SAM" id="Phobius"/>
    </source>
</evidence>
<evidence type="ECO:0000313" key="3">
    <source>
        <dbReference type="Proteomes" id="UP000000245"/>
    </source>
</evidence>
<protein>
    <submittedName>
        <fullName evidence="2">Uncharacterized protein</fullName>
    </submittedName>
</protein>
<keyword evidence="1" id="KW-1133">Transmembrane helix</keyword>
<keyword evidence="3" id="KW-1185">Reference proteome</keyword>
<organism evidence="2 3">
    <name type="scientific">Acidiphilium cryptum (strain JF-5)</name>
    <dbReference type="NCBI Taxonomy" id="349163"/>
    <lineage>
        <taxon>Bacteria</taxon>
        <taxon>Pseudomonadati</taxon>
        <taxon>Pseudomonadota</taxon>
        <taxon>Alphaproteobacteria</taxon>
        <taxon>Acetobacterales</taxon>
        <taxon>Acidocellaceae</taxon>
        <taxon>Acidiphilium</taxon>
    </lineage>
</organism>
<dbReference type="STRING" id="349163.Acry_2589"/>
<keyword evidence="1" id="KW-0812">Transmembrane</keyword>
<evidence type="ECO:0000313" key="2">
    <source>
        <dbReference type="EMBL" id="ABQ31780.1"/>
    </source>
</evidence>
<dbReference type="HOGENOM" id="CLU_179766_0_0_5"/>
<reference evidence="2 3" key="1">
    <citation type="submission" date="2007-05" db="EMBL/GenBank/DDBJ databases">
        <title>Complete sequence of chromosome of Acidiphilium cryptum JF-5.</title>
        <authorList>
            <consortium name="US DOE Joint Genome Institute"/>
            <person name="Copeland A."/>
            <person name="Lucas S."/>
            <person name="Lapidus A."/>
            <person name="Barry K."/>
            <person name="Detter J.C."/>
            <person name="Glavina del Rio T."/>
            <person name="Hammon N."/>
            <person name="Israni S."/>
            <person name="Dalin E."/>
            <person name="Tice H."/>
            <person name="Pitluck S."/>
            <person name="Sims D."/>
            <person name="Brettin T."/>
            <person name="Bruce D."/>
            <person name="Han C."/>
            <person name="Schmutz J."/>
            <person name="Larimer F."/>
            <person name="Land M."/>
            <person name="Hauser L."/>
            <person name="Kyrpides N."/>
            <person name="Kim E."/>
            <person name="Magnuson T."/>
            <person name="Richardson P."/>
        </authorList>
    </citation>
    <scope>NUCLEOTIDE SEQUENCE [LARGE SCALE GENOMIC DNA]</scope>
    <source>
        <strain evidence="2 3">JF-5</strain>
    </source>
</reference>
<feature type="transmembrane region" description="Helical" evidence="1">
    <location>
        <begin position="73"/>
        <end position="99"/>
    </location>
</feature>
<dbReference type="EMBL" id="CP000697">
    <property type="protein sequence ID" value="ABQ31780.1"/>
    <property type="molecule type" value="Genomic_DNA"/>
</dbReference>
<proteinExistence type="predicted"/>
<dbReference type="Proteomes" id="UP000000245">
    <property type="component" value="Chromosome"/>
</dbReference>
<keyword evidence="1" id="KW-0472">Membrane</keyword>
<dbReference type="AlphaFoldDB" id="A5G1P8"/>
<gene>
    <name evidence="2" type="ordered locus">Acry_2589</name>
</gene>
<name>A5G1P8_ACICJ</name>